<evidence type="ECO:0000256" key="7">
    <source>
        <dbReference type="SAM" id="MobiDB-lite"/>
    </source>
</evidence>
<evidence type="ECO:0000313" key="9">
    <source>
        <dbReference type="Proteomes" id="UP000308768"/>
    </source>
</evidence>
<gene>
    <name evidence="8" type="ORF">B0A49_02785</name>
</gene>
<dbReference type="EMBL" id="NAJN01000231">
    <property type="protein sequence ID" value="TKA76557.1"/>
    <property type="molecule type" value="Genomic_DNA"/>
</dbReference>
<dbReference type="GO" id="GO:0003677">
    <property type="term" value="F:DNA binding"/>
    <property type="evidence" value="ECO:0007669"/>
    <property type="project" value="TreeGrafter"/>
</dbReference>
<feature type="compositionally biased region" description="Basic and acidic residues" evidence="7">
    <location>
        <begin position="139"/>
        <end position="164"/>
    </location>
</feature>
<protein>
    <recommendedName>
        <fullName evidence="6">Exosome complex protein</fullName>
    </recommendedName>
</protein>
<evidence type="ECO:0000256" key="2">
    <source>
        <dbReference type="ARBA" id="ARBA00009154"/>
    </source>
</evidence>
<dbReference type="AlphaFoldDB" id="A0A4U0XK15"/>
<keyword evidence="4 6" id="KW-0694">RNA-binding</keyword>
<dbReference type="PANTHER" id="PTHR15341:SF3">
    <property type="entry name" value="NUCLEAR NUCLEIC ACID-BINDING PROTEIN C1D"/>
    <property type="match status" value="1"/>
</dbReference>
<keyword evidence="3 6" id="KW-0698">rRNA processing</keyword>
<dbReference type="OrthoDB" id="1421013at2759"/>
<comment type="similarity">
    <text evidence="2 6">Belongs to the C1D family.</text>
</comment>
<dbReference type="PANTHER" id="PTHR15341">
    <property type="entry name" value="SUN-COR STEROID HORMONE RECEPTOR CO-REPRESSOR"/>
    <property type="match status" value="1"/>
</dbReference>
<keyword evidence="5 6" id="KW-0539">Nucleus</keyword>
<reference evidence="8 9" key="1">
    <citation type="submission" date="2017-03" db="EMBL/GenBank/DDBJ databases">
        <title>Genomes of endolithic fungi from Antarctica.</title>
        <authorList>
            <person name="Coleine C."/>
            <person name="Masonjones S."/>
            <person name="Stajich J.E."/>
        </authorList>
    </citation>
    <scope>NUCLEOTIDE SEQUENCE [LARGE SCALE GENOMIC DNA]</scope>
    <source>
        <strain evidence="8 9">CCFEE 5187</strain>
    </source>
</reference>
<proteinExistence type="inferred from homology"/>
<evidence type="ECO:0000256" key="6">
    <source>
        <dbReference type="RuleBase" id="RU368003"/>
    </source>
</evidence>
<comment type="caution">
    <text evidence="8">The sequence shown here is derived from an EMBL/GenBank/DDBJ whole genome shotgun (WGS) entry which is preliminary data.</text>
</comment>
<dbReference type="Proteomes" id="UP000308768">
    <property type="component" value="Unassembled WGS sequence"/>
</dbReference>
<comment type="function">
    <text evidence="6">Required for exosome-dependent processing of pre-rRNA and small nucleolar RNA (snRNA) precursors. Involved in processing of 35S pre-rRNA at the A0, A1 and A2 sites.</text>
</comment>
<dbReference type="Pfam" id="PF04000">
    <property type="entry name" value="Sas10_Utp3"/>
    <property type="match status" value="1"/>
</dbReference>
<evidence type="ECO:0000313" key="8">
    <source>
        <dbReference type="EMBL" id="TKA76557.1"/>
    </source>
</evidence>
<accession>A0A4U0XK15</accession>
<dbReference type="STRING" id="331657.A0A4U0XK15"/>
<dbReference type="GO" id="GO:0000178">
    <property type="term" value="C:exosome (RNase complex)"/>
    <property type="evidence" value="ECO:0007669"/>
    <property type="project" value="TreeGrafter"/>
</dbReference>
<feature type="compositionally biased region" description="Basic and acidic residues" evidence="7">
    <location>
        <begin position="256"/>
        <end position="266"/>
    </location>
</feature>
<dbReference type="GO" id="GO:0003723">
    <property type="term" value="F:RNA binding"/>
    <property type="evidence" value="ECO:0007669"/>
    <property type="project" value="UniProtKB-UniRule"/>
</dbReference>
<feature type="region of interest" description="Disordered" evidence="7">
    <location>
        <begin position="114"/>
        <end position="284"/>
    </location>
</feature>
<dbReference type="GO" id="GO:0010468">
    <property type="term" value="P:regulation of gene expression"/>
    <property type="evidence" value="ECO:0007669"/>
    <property type="project" value="TreeGrafter"/>
</dbReference>
<keyword evidence="9" id="KW-1185">Reference proteome</keyword>
<evidence type="ECO:0000256" key="1">
    <source>
        <dbReference type="ARBA" id="ARBA00004123"/>
    </source>
</evidence>
<sequence length="284" mass="30918">MEAADLLPMLEDLSGNIDDLEDSLAPLLKQALSATTSTLPLLDKAKLYVLTTYAIDSILFNYLRLNGADAKKYPVFTEITRVKQYFEKIKLAETAGVKRDFTLDKGAAGRFVKHGLAGNEKHDRERAAQQAGEKAGAQRKLEALDQQSEQRGKKRKSDGMDRLVQDPNLTSRTGSGGDSDDDPSPSGSQAGVGKSKPNKRSKKRRKQIEGSGLESVAPSSKLSSSAEEVILPRKASQAPRGPNAAFQALLNAPSPKADDKEQTKKENKTKKRQKRAEEAVQQAT</sequence>
<dbReference type="InterPro" id="IPR011082">
    <property type="entry name" value="Exosome-assoc_fac/DNA_repair"/>
</dbReference>
<name>A0A4U0XK15_9PEZI</name>
<evidence type="ECO:0000256" key="5">
    <source>
        <dbReference type="ARBA" id="ARBA00023242"/>
    </source>
</evidence>
<feature type="compositionally biased region" description="Basic residues" evidence="7">
    <location>
        <begin position="196"/>
        <end position="206"/>
    </location>
</feature>
<feature type="compositionally biased region" description="Low complexity" evidence="7">
    <location>
        <begin position="213"/>
        <end position="229"/>
    </location>
</feature>
<dbReference type="GO" id="GO:0005730">
    <property type="term" value="C:nucleolus"/>
    <property type="evidence" value="ECO:0007669"/>
    <property type="project" value="TreeGrafter"/>
</dbReference>
<evidence type="ECO:0000256" key="3">
    <source>
        <dbReference type="ARBA" id="ARBA00022552"/>
    </source>
</evidence>
<dbReference type="GO" id="GO:0000460">
    <property type="term" value="P:maturation of 5.8S rRNA"/>
    <property type="evidence" value="ECO:0007669"/>
    <property type="project" value="TreeGrafter"/>
</dbReference>
<dbReference type="InterPro" id="IPR007146">
    <property type="entry name" value="Sas10/Utp3/C1D"/>
</dbReference>
<evidence type="ECO:0000256" key="4">
    <source>
        <dbReference type="ARBA" id="ARBA00022884"/>
    </source>
</evidence>
<organism evidence="8 9">
    <name type="scientific">Cryomyces minteri</name>
    <dbReference type="NCBI Taxonomy" id="331657"/>
    <lineage>
        <taxon>Eukaryota</taxon>
        <taxon>Fungi</taxon>
        <taxon>Dikarya</taxon>
        <taxon>Ascomycota</taxon>
        <taxon>Pezizomycotina</taxon>
        <taxon>Dothideomycetes</taxon>
        <taxon>Dothideomycetes incertae sedis</taxon>
        <taxon>Cryomyces</taxon>
    </lineage>
</organism>
<comment type="subcellular location">
    <subcellularLocation>
        <location evidence="1 6">Nucleus</location>
    </subcellularLocation>
</comment>